<dbReference type="GO" id="GO:0006974">
    <property type="term" value="P:DNA damage response"/>
    <property type="evidence" value="ECO:0007669"/>
    <property type="project" value="TreeGrafter"/>
</dbReference>
<comment type="caution">
    <text evidence="2">The sequence shown here is derived from an EMBL/GenBank/DDBJ whole genome shotgun (WGS) entry which is preliminary data.</text>
</comment>
<dbReference type="GO" id="GO:0140801">
    <property type="term" value="F:histone H2AXY142 kinase activity"/>
    <property type="evidence" value="ECO:0007669"/>
    <property type="project" value="InterPro"/>
</dbReference>
<protein>
    <submittedName>
        <fullName evidence="2">Uncharacterized protein</fullName>
    </submittedName>
</protein>
<gene>
    <name evidence="2" type="ORF">J4Q44_G00329790</name>
</gene>
<evidence type="ECO:0000313" key="2">
    <source>
        <dbReference type="EMBL" id="KAK6296837.1"/>
    </source>
</evidence>
<keyword evidence="3" id="KW-1185">Reference proteome</keyword>
<reference evidence="2 3" key="1">
    <citation type="submission" date="2021-04" db="EMBL/GenBank/DDBJ databases">
        <authorList>
            <person name="De Guttry C."/>
            <person name="Zahm M."/>
            <person name="Klopp C."/>
            <person name="Cabau C."/>
            <person name="Louis A."/>
            <person name="Berthelot C."/>
            <person name="Parey E."/>
            <person name="Roest Crollius H."/>
            <person name="Montfort J."/>
            <person name="Robinson-Rechavi M."/>
            <person name="Bucao C."/>
            <person name="Bouchez O."/>
            <person name="Gislard M."/>
            <person name="Lluch J."/>
            <person name="Milhes M."/>
            <person name="Lampietro C."/>
            <person name="Lopez Roques C."/>
            <person name="Donnadieu C."/>
            <person name="Braasch I."/>
            <person name="Desvignes T."/>
            <person name="Postlethwait J."/>
            <person name="Bobe J."/>
            <person name="Wedekind C."/>
            <person name="Guiguen Y."/>
        </authorList>
    </citation>
    <scope>NUCLEOTIDE SEQUENCE [LARGE SCALE GENOMIC DNA]</scope>
    <source>
        <strain evidence="2">Cs_M1</strain>
        <tissue evidence="2">Blood</tissue>
    </source>
</reference>
<dbReference type="GO" id="GO:0042393">
    <property type="term" value="F:histone binding"/>
    <property type="evidence" value="ECO:0007669"/>
    <property type="project" value="TreeGrafter"/>
</dbReference>
<dbReference type="EMBL" id="JAGTTL010000032">
    <property type="protein sequence ID" value="KAK6296837.1"/>
    <property type="molecule type" value="Genomic_DNA"/>
</dbReference>
<dbReference type="Proteomes" id="UP001356427">
    <property type="component" value="Unassembled WGS sequence"/>
</dbReference>
<organism evidence="2 3">
    <name type="scientific">Coregonus suidteri</name>
    <dbReference type="NCBI Taxonomy" id="861788"/>
    <lineage>
        <taxon>Eukaryota</taxon>
        <taxon>Metazoa</taxon>
        <taxon>Chordata</taxon>
        <taxon>Craniata</taxon>
        <taxon>Vertebrata</taxon>
        <taxon>Euteleostomi</taxon>
        <taxon>Actinopterygii</taxon>
        <taxon>Neopterygii</taxon>
        <taxon>Teleostei</taxon>
        <taxon>Protacanthopterygii</taxon>
        <taxon>Salmoniformes</taxon>
        <taxon>Salmonidae</taxon>
        <taxon>Coregoninae</taxon>
        <taxon>Coregonus</taxon>
    </lineage>
</organism>
<proteinExistence type="predicted"/>
<feature type="region of interest" description="Disordered" evidence="1">
    <location>
        <begin position="53"/>
        <end position="139"/>
    </location>
</feature>
<evidence type="ECO:0000313" key="3">
    <source>
        <dbReference type="Proteomes" id="UP001356427"/>
    </source>
</evidence>
<dbReference type="PANTHER" id="PTHR46802:SF1">
    <property type="entry name" value="TYROSINE-PROTEIN KINASE BAZ1B"/>
    <property type="match status" value="1"/>
</dbReference>
<sequence length="205" mass="22578">MVALSEGAHQGAPAAVCIETTTPNQGQNLWFVCDAPRDLDDLVESLHAQGCERKRAEDQAASQVPGHPPLYQPGPQGEPGAEELRWPPGAAQIPAQRRHRGLRHQEVPAGLHGPQQKKKKKKQEGEESRKTEEVDEEKKLAEEARVATAVEKWKTAIREAQTFSRMHVLLGMLDACIKWDMSAENARCKVCRKKGVSDPQCPGAV</sequence>
<feature type="compositionally biased region" description="Basic and acidic residues" evidence="1">
    <location>
        <begin position="123"/>
        <end position="139"/>
    </location>
</feature>
<evidence type="ECO:0000256" key="1">
    <source>
        <dbReference type="SAM" id="MobiDB-lite"/>
    </source>
</evidence>
<name>A0AAN8KQF6_9TELE</name>
<dbReference type="GO" id="GO:0090535">
    <property type="term" value="C:WICH complex"/>
    <property type="evidence" value="ECO:0007669"/>
    <property type="project" value="InterPro"/>
</dbReference>
<accession>A0AAN8KQF6</accession>
<dbReference type="AlphaFoldDB" id="A0AAN8KQF6"/>
<dbReference type="InterPro" id="IPR047174">
    <property type="entry name" value="BAZ1B"/>
</dbReference>
<dbReference type="PANTHER" id="PTHR46802">
    <property type="entry name" value="TYROSINE-PROTEIN KINASE BAZ1B"/>
    <property type="match status" value="1"/>
</dbReference>